<dbReference type="EMBL" id="BSXV01001472">
    <property type="protein sequence ID" value="GME92963.1"/>
    <property type="molecule type" value="Genomic_DNA"/>
</dbReference>
<sequence length="221" mass="24061">MVGVQEVPRGSNPRVYFSSLYARKASSRAGGSSAGYGVSGSSGSIGGLGSEGTDSNGGSGTDAAPAPKRKRINYNQTALEEKAMGLVTDEPDEATTVAAEVKQANKRFDLLDKENYNDQVRIELPKTGFFKAPVIKQKKTNPSVTVKRLLVSRKTFTNYYDEIDKSQWNSLKLLESEPDTKQMKKLCTICGNISFSSCIKCGSRVCCVRCQTTHSETRCTF</sequence>
<organism evidence="1 2">
    <name type="scientific">Candida boidinii</name>
    <name type="common">Yeast</name>
    <dbReference type="NCBI Taxonomy" id="5477"/>
    <lineage>
        <taxon>Eukaryota</taxon>
        <taxon>Fungi</taxon>
        <taxon>Dikarya</taxon>
        <taxon>Ascomycota</taxon>
        <taxon>Saccharomycotina</taxon>
        <taxon>Pichiomycetes</taxon>
        <taxon>Pichiales</taxon>
        <taxon>Pichiaceae</taxon>
        <taxon>Ogataea</taxon>
        <taxon>Ogataea/Candida clade</taxon>
    </lineage>
</organism>
<proteinExistence type="predicted"/>
<protein>
    <submittedName>
        <fullName evidence="1">Unnamed protein product</fullName>
    </submittedName>
</protein>
<evidence type="ECO:0000313" key="2">
    <source>
        <dbReference type="Proteomes" id="UP001165101"/>
    </source>
</evidence>
<reference evidence="1" key="1">
    <citation type="submission" date="2023-04" db="EMBL/GenBank/DDBJ databases">
        <title>Candida boidinii NBRC 1967.</title>
        <authorList>
            <person name="Ichikawa N."/>
            <person name="Sato H."/>
            <person name="Tonouchi N."/>
        </authorList>
    </citation>
    <scope>NUCLEOTIDE SEQUENCE</scope>
    <source>
        <strain evidence="1">NBRC 1967</strain>
    </source>
</reference>
<gene>
    <name evidence="1" type="ORF">Cboi01_000295500</name>
</gene>
<comment type="caution">
    <text evidence="1">The sequence shown here is derived from an EMBL/GenBank/DDBJ whole genome shotgun (WGS) entry which is preliminary data.</text>
</comment>
<accession>A0ACB5TQK4</accession>
<dbReference type="Proteomes" id="UP001165101">
    <property type="component" value="Unassembled WGS sequence"/>
</dbReference>
<keyword evidence="2" id="KW-1185">Reference proteome</keyword>
<evidence type="ECO:0000313" key="1">
    <source>
        <dbReference type="EMBL" id="GME92963.1"/>
    </source>
</evidence>
<name>A0ACB5TQK4_CANBO</name>